<evidence type="ECO:0000256" key="1">
    <source>
        <dbReference type="ARBA" id="ARBA00022729"/>
    </source>
</evidence>
<dbReference type="KEGG" id="mmaa:FR932_16515"/>
<dbReference type="OrthoDB" id="6400270at2"/>
<evidence type="ECO:0000313" key="5">
    <source>
        <dbReference type="Proteomes" id="UP000327424"/>
    </source>
</evidence>
<evidence type="ECO:0000259" key="3">
    <source>
        <dbReference type="Pfam" id="PF13505"/>
    </source>
</evidence>
<keyword evidence="1 2" id="KW-0732">Signal</keyword>
<organism evidence="4 5">
    <name type="scientific">Moritella marina ATCC 15381</name>
    <dbReference type="NCBI Taxonomy" id="1202962"/>
    <lineage>
        <taxon>Bacteria</taxon>
        <taxon>Pseudomonadati</taxon>
        <taxon>Pseudomonadota</taxon>
        <taxon>Gammaproteobacteria</taxon>
        <taxon>Alteromonadales</taxon>
        <taxon>Moritellaceae</taxon>
        <taxon>Moritella</taxon>
    </lineage>
</organism>
<dbReference type="InterPro" id="IPR027385">
    <property type="entry name" value="Beta-barrel_OMP"/>
</dbReference>
<evidence type="ECO:0000256" key="2">
    <source>
        <dbReference type="SAM" id="SignalP"/>
    </source>
</evidence>
<keyword evidence="5" id="KW-1185">Reference proteome</keyword>
<evidence type="ECO:0000313" key="4">
    <source>
        <dbReference type="EMBL" id="QFI39326.1"/>
    </source>
</evidence>
<dbReference type="Pfam" id="PF13505">
    <property type="entry name" value="OMP_b-brl"/>
    <property type="match status" value="1"/>
</dbReference>
<dbReference type="InterPro" id="IPR011250">
    <property type="entry name" value="OMP/PagP_B-barrel"/>
</dbReference>
<dbReference type="RefSeq" id="WP_019442521.1">
    <property type="nucleotide sequence ID" value="NZ_ALOE01000032.1"/>
</dbReference>
<dbReference type="Proteomes" id="UP000327424">
    <property type="component" value="Chromosome"/>
</dbReference>
<protein>
    <submittedName>
        <fullName evidence="4">Porin family protein</fullName>
    </submittedName>
</protein>
<accession>A0A5J6WMD1</accession>
<feature type="signal peptide" evidence="2">
    <location>
        <begin position="1"/>
        <end position="22"/>
    </location>
</feature>
<gene>
    <name evidence="4" type="ORF">FR932_16515</name>
</gene>
<dbReference type="SUPFAM" id="SSF56925">
    <property type="entry name" value="OMPA-like"/>
    <property type="match status" value="1"/>
</dbReference>
<feature type="chain" id="PRO_5023930389" evidence="2">
    <location>
        <begin position="23"/>
        <end position="236"/>
    </location>
</feature>
<feature type="domain" description="Outer membrane protein beta-barrel" evidence="3">
    <location>
        <begin position="14"/>
        <end position="203"/>
    </location>
</feature>
<dbReference type="Gene3D" id="2.40.160.20">
    <property type="match status" value="1"/>
</dbReference>
<dbReference type="AlphaFoldDB" id="A0A5J6WMD1"/>
<sequence length="236" mass="26090">MKKVILSIMTGSAMMIAPLASANNDFTYVSTGLQFGKADEALVKEQNVDSSVGAFFDASWNFYDHVFASYSISYNSYDGQSWSRSWTSGTNSGSESGQDYFSTTRQYYSLGYFIPMNKFTPYVSLGYVDYKLSGSIYSQSSQLAPGTIDDYSDTVGGAAGEVGTYIQITENYKMKFSYNYASLEDNGAKVDISEFYFGNDYAFADNWSAVANVSYRDIGTLNTNELSTQVGVKYSF</sequence>
<reference evidence="4 5" key="1">
    <citation type="submission" date="2019-09" db="EMBL/GenBank/DDBJ databases">
        <title>Hybrid Assembly of the complete Genome of the Deep-Sea Bacterium Moritella marina from long Nanopore and Illumina reads.</title>
        <authorList>
            <person name="Magin S."/>
            <person name="Georgoulis A."/>
            <person name="Papadimitriou K."/>
            <person name="Iliakis G."/>
            <person name="Vorgias C.E."/>
        </authorList>
    </citation>
    <scope>NUCLEOTIDE SEQUENCE [LARGE SCALE GENOMIC DNA]</scope>
    <source>
        <strain evidence="4 5">MP-1</strain>
    </source>
</reference>
<dbReference type="EMBL" id="CP044399">
    <property type="protein sequence ID" value="QFI39326.1"/>
    <property type="molecule type" value="Genomic_DNA"/>
</dbReference>
<name>A0A5J6WMD1_MORMI</name>
<proteinExistence type="predicted"/>